<organism evidence="2 3">
    <name type="scientific">Thalictrum thalictroides</name>
    <name type="common">Rue-anemone</name>
    <name type="synonym">Anemone thalictroides</name>
    <dbReference type="NCBI Taxonomy" id="46969"/>
    <lineage>
        <taxon>Eukaryota</taxon>
        <taxon>Viridiplantae</taxon>
        <taxon>Streptophyta</taxon>
        <taxon>Embryophyta</taxon>
        <taxon>Tracheophyta</taxon>
        <taxon>Spermatophyta</taxon>
        <taxon>Magnoliopsida</taxon>
        <taxon>Ranunculales</taxon>
        <taxon>Ranunculaceae</taxon>
        <taxon>Thalictroideae</taxon>
        <taxon>Thalictrum</taxon>
    </lineage>
</organism>
<keyword evidence="2" id="KW-0808">Transferase</keyword>
<dbReference type="Proteomes" id="UP000554482">
    <property type="component" value="Unassembled WGS sequence"/>
</dbReference>
<name>A0A7J6VEB8_THATH</name>
<comment type="similarity">
    <text evidence="1">Belongs to the UDP-glycosyltransferase family.</text>
</comment>
<evidence type="ECO:0000256" key="1">
    <source>
        <dbReference type="ARBA" id="ARBA00009995"/>
    </source>
</evidence>
<protein>
    <submittedName>
        <fullName evidence="2">Udp-glycosyltransferase 83a1</fullName>
    </submittedName>
</protein>
<dbReference type="SUPFAM" id="SSF53756">
    <property type="entry name" value="UDP-Glycosyltransferase/glycogen phosphorylase"/>
    <property type="match status" value="1"/>
</dbReference>
<dbReference type="GO" id="GO:0080043">
    <property type="term" value="F:quercetin 3-O-glucosyltransferase activity"/>
    <property type="evidence" value="ECO:0007669"/>
    <property type="project" value="TreeGrafter"/>
</dbReference>
<dbReference type="AlphaFoldDB" id="A0A7J6VEB8"/>
<dbReference type="PANTHER" id="PTHR11926:SF1412">
    <property type="entry name" value="UDP-GLYCOSYLTRANSFERASE 83A1-LIKE"/>
    <property type="match status" value="1"/>
</dbReference>
<reference evidence="2 3" key="1">
    <citation type="submission" date="2020-06" db="EMBL/GenBank/DDBJ databases">
        <title>Transcriptomic and genomic resources for Thalictrum thalictroides and T. hernandezii: Facilitating candidate gene discovery in an emerging model plant lineage.</title>
        <authorList>
            <person name="Arias T."/>
            <person name="Riano-Pachon D.M."/>
            <person name="Di Stilio V.S."/>
        </authorList>
    </citation>
    <scope>NUCLEOTIDE SEQUENCE [LARGE SCALE GENOMIC DNA]</scope>
    <source>
        <strain evidence="3">cv. WT478/WT964</strain>
        <tissue evidence="2">Leaves</tissue>
    </source>
</reference>
<dbReference type="GO" id="GO:0080044">
    <property type="term" value="F:quercetin 7-O-glucosyltransferase activity"/>
    <property type="evidence" value="ECO:0007669"/>
    <property type="project" value="TreeGrafter"/>
</dbReference>
<dbReference type="EMBL" id="JABWDY010034568">
    <property type="protein sequence ID" value="KAF5182560.1"/>
    <property type="molecule type" value="Genomic_DNA"/>
</dbReference>
<proteinExistence type="inferred from homology"/>
<evidence type="ECO:0000313" key="2">
    <source>
        <dbReference type="EMBL" id="KAF5182560.1"/>
    </source>
</evidence>
<dbReference type="Gene3D" id="3.40.50.2000">
    <property type="entry name" value="Glycogen Phosphorylase B"/>
    <property type="match status" value="1"/>
</dbReference>
<accession>A0A7J6VEB8</accession>
<sequence length="173" mass="18759">MGKPHAIVAPYPVQGHVIPHMELSHRLVKCGFKITFVNTEFNHKRIAATLHNGQEDSQIQMAAISDGLSAAEDRNDIGKLTEAVIRVLPKEVETLIKNINGSDNQDDITCIISDMGWVLELGPKMGIQTAAFSTMGAGPVALMSNIPKLIDTGIINPDGKMIKLKPQSIVKLI</sequence>
<keyword evidence="3" id="KW-1185">Reference proteome</keyword>
<gene>
    <name evidence="2" type="ORF">FRX31_027851</name>
</gene>
<dbReference type="PANTHER" id="PTHR11926">
    <property type="entry name" value="GLUCOSYL/GLUCURONOSYL TRANSFERASES"/>
    <property type="match status" value="1"/>
</dbReference>
<comment type="caution">
    <text evidence="2">The sequence shown here is derived from an EMBL/GenBank/DDBJ whole genome shotgun (WGS) entry which is preliminary data.</text>
</comment>
<dbReference type="OrthoDB" id="5835829at2759"/>
<evidence type="ECO:0000313" key="3">
    <source>
        <dbReference type="Proteomes" id="UP000554482"/>
    </source>
</evidence>